<keyword evidence="3" id="KW-0645">Protease</keyword>
<dbReference type="Proteomes" id="UP000005239">
    <property type="component" value="Unassembled WGS sequence"/>
</dbReference>
<dbReference type="SUPFAM" id="SSF55486">
    <property type="entry name" value="Metalloproteases ('zincins'), catalytic domain"/>
    <property type="match status" value="1"/>
</dbReference>
<keyword evidence="12" id="KW-1133">Transmembrane helix</keyword>
<dbReference type="InterPro" id="IPR024571">
    <property type="entry name" value="ERAP1-like_C_dom"/>
</dbReference>
<keyword evidence="7" id="KW-0482">Metalloprotease</keyword>
<dbReference type="PANTHER" id="PTHR11533:SF301">
    <property type="entry name" value="AMINOPEPTIDASE"/>
    <property type="match status" value="1"/>
</dbReference>
<keyword evidence="14" id="KW-1185">Reference proteome</keyword>
<dbReference type="InterPro" id="IPR045357">
    <property type="entry name" value="Aminopeptidase_N-like_N"/>
</dbReference>
<feature type="binding site" evidence="9">
    <location>
        <position position="466"/>
    </location>
    <ligand>
        <name>Zn(2+)</name>
        <dbReference type="ChEBI" id="CHEBI:29105"/>
        <note>catalytic</note>
    </ligand>
</feature>
<dbReference type="Pfam" id="PF17900">
    <property type="entry name" value="Peptidase_M1_N"/>
    <property type="match status" value="1"/>
</dbReference>
<dbReference type="EnsemblMetazoa" id="PPA10412.1">
    <property type="protein sequence ID" value="PPA10412.1"/>
    <property type="gene ID" value="WBGene00099966"/>
</dbReference>
<keyword evidence="2" id="KW-0031">Aminopeptidase</keyword>
<feature type="region of interest" description="Disordered" evidence="11">
    <location>
        <begin position="1705"/>
        <end position="1737"/>
    </location>
</feature>
<organism evidence="13 14">
    <name type="scientific">Pristionchus pacificus</name>
    <name type="common">Parasitic nematode worm</name>
    <dbReference type="NCBI Taxonomy" id="54126"/>
    <lineage>
        <taxon>Eukaryota</taxon>
        <taxon>Metazoa</taxon>
        <taxon>Ecdysozoa</taxon>
        <taxon>Nematoda</taxon>
        <taxon>Chromadorea</taxon>
        <taxon>Rhabditida</taxon>
        <taxon>Rhabditina</taxon>
        <taxon>Diplogasteromorpha</taxon>
        <taxon>Diplogasteroidea</taxon>
        <taxon>Neodiplogasteridae</taxon>
        <taxon>Pristionchus</taxon>
    </lineage>
</organism>
<feature type="site" description="Transition state stabilizer" evidence="10">
    <location>
        <position position="530"/>
    </location>
</feature>
<evidence type="ECO:0000256" key="9">
    <source>
        <dbReference type="PIRSR" id="PIRSR634016-3"/>
    </source>
</evidence>
<evidence type="ECO:0000256" key="1">
    <source>
        <dbReference type="ARBA" id="ARBA00010136"/>
    </source>
</evidence>
<keyword evidence="6 9" id="KW-0862">Zinc</keyword>
<dbReference type="Gene3D" id="2.60.40.1910">
    <property type="match status" value="1"/>
</dbReference>
<keyword evidence="12" id="KW-0812">Transmembrane</keyword>
<evidence type="ECO:0000256" key="2">
    <source>
        <dbReference type="ARBA" id="ARBA00022438"/>
    </source>
</evidence>
<dbReference type="Pfam" id="PF11838">
    <property type="entry name" value="ERAP1_C"/>
    <property type="match status" value="1"/>
</dbReference>
<feature type="binding site" evidence="9">
    <location>
        <position position="447"/>
    </location>
    <ligand>
        <name>Zn(2+)</name>
        <dbReference type="ChEBI" id="CHEBI:29105"/>
        <note>catalytic</note>
    </ligand>
</feature>
<evidence type="ECO:0000256" key="4">
    <source>
        <dbReference type="ARBA" id="ARBA00022723"/>
    </source>
</evidence>
<feature type="region of interest" description="Disordered" evidence="11">
    <location>
        <begin position="1601"/>
        <end position="1621"/>
    </location>
</feature>
<dbReference type="CDD" id="cd09601">
    <property type="entry name" value="M1_APN-Q_like"/>
    <property type="match status" value="1"/>
</dbReference>
<evidence type="ECO:0000256" key="11">
    <source>
        <dbReference type="SAM" id="MobiDB-lite"/>
    </source>
</evidence>
<dbReference type="FunFam" id="2.60.40.1730:FF:000013">
    <property type="entry name" value="Aminopeptidase"/>
    <property type="match status" value="1"/>
</dbReference>
<comment type="cofactor">
    <cofactor evidence="9">
        <name>Zn(2+)</name>
        <dbReference type="ChEBI" id="CHEBI:29105"/>
    </cofactor>
    <text evidence="9">Binds 1 zinc ion per subunit.</text>
</comment>
<evidence type="ECO:0000256" key="12">
    <source>
        <dbReference type="SAM" id="Phobius"/>
    </source>
</evidence>
<dbReference type="PRINTS" id="PR00756">
    <property type="entry name" value="ALADIPTASE"/>
</dbReference>
<dbReference type="GO" id="GO:0005615">
    <property type="term" value="C:extracellular space"/>
    <property type="evidence" value="ECO:0000318"/>
    <property type="project" value="GO_Central"/>
</dbReference>
<keyword evidence="12" id="KW-0472">Membrane</keyword>
<dbReference type="GO" id="GO:0008270">
    <property type="term" value="F:zinc ion binding"/>
    <property type="evidence" value="ECO:0007669"/>
    <property type="project" value="InterPro"/>
</dbReference>
<feature type="compositionally biased region" description="Basic residues" evidence="11">
    <location>
        <begin position="1607"/>
        <end position="1620"/>
    </location>
</feature>
<dbReference type="Pfam" id="PF01433">
    <property type="entry name" value="Peptidase_M1"/>
    <property type="match status" value="1"/>
</dbReference>
<gene>
    <name evidence="13" type="primary">WBGene00099966</name>
</gene>
<evidence type="ECO:0000313" key="14">
    <source>
        <dbReference type="Proteomes" id="UP000005239"/>
    </source>
</evidence>
<dbReference type="InterPro" id="IPR014782">
    <property type="entry name" value="Peptidase_M1_dom"/>
</dbReference>
<feature type="transmembrane region" description="Helical" evidence="12">
    <location>
        <begin position="76"/>
        <end position="98"/>
    </location>
</feature>
<evidence type="ECO:0000313" key="13">
    <source>
        <dbReference type="EnsemblMetazoa" id="PPA10412.1"/>
    </source>
</evidence>
<evidence type="ECO:0000256" key="3">
    <source>
        <dbReference type="ARBA" id="ARBA00022670"/>
    </source>
</evidence>
<accession>A0A2A6BGN8</accession>
<reference evidence="13" key="2">
    <citation type="submission" date="2022-06" db="UniProtKB">
        <authorList>
            <consortium name="EnsemblMetazoa"/>
        </authorList>
    </citation>
    <scope>IDENTIFICATION</scope>
    <source>
        <strain evidence="13">PS312</strain>
    </source>
</reference>
<keyword evidence="4 9" id="KW-0479">Metal-binding</keyword>
<dbReference type="Gene3D" id="1.10.390.10">
    <property type="entry name" value="Neutral Protease Domain 2"/>
    <property type="match status" value="1"/>
</dbReference>
<evidence type="ECO:0000256" key="7">
    <source>
        <dbReference type="ARBA" id="ARBA00023049"/>
    </source>
</evidence>
<feature type="active site" description="Proton acceptor" evidence="8">
    <location>
        <position position="444"/>
    </location>
</feature>
<dbReference type="InterPro" id="IPR027268">
    <property type="entry name" value="Peptidase_M4/M1_CTD_sf"/>
</dbReference>
<dbReference type="PANTHER" id="PTHR11533">
    <property type="entry name" value="PROTEASE M1 ZINC METALLOPROTEASE"/>
    <property type="match status" value="1"/>
</dbReference>
<evidence type="ECO:0000256" key="8">
    <source>
        <dbReference type="PIRSR" id="PIRSR634016-1"/>
    </source>
</evidence>
<sequence length="1948" mass="220052">MLSPLESSHRLPLSSSSIQDYGSISTDNDGLPYGLPNRRAIHDEFLYTQRMGRSSKPLSASNSNLSFSFSFGMSKLIGIGVLLILLSVVLSSLITYFVTRQPRGFNPETDREDSIPDVLDSTGPSAESLRLPKSLSPENYRLQLKVNLPGYGAFISRDDNLTANVQLDIKMAVLQQTNEIVLNSKDLSFTDDSFSITKKAKSGELTAWNFNGFKVEKELEKVTIHTDKLTEGDTIYLKIKYSARILDILGGLYISSYKDFSGKTKLMAMTQMEPTDARRMVPCFDEPAFKATWDVSVEHPLETIALSNGMETGTIPTSDGWQLTTFKQTPKMSSYLLAIVVGDLSKTETTNSNGVLVRVWARHETVEDTRYALEAGAKVLAQYDEYFGIKFPLEKMDMVACPDFSAGAMENWGLVTYRETDLLYNANTFGMSEKQRVATVVAHELAHQWFGNLVTMEWWDDLWLNEGFATLVEYDGTDIISDKNYHMEEEFVRDAMDVAFNADALPTSQPCSFKIDKSLEVSEAFNPISYDKGGSVLRMIRYVLTPTVFQEGLKIYLSKHAYGNAAASDLWAALQIAADNNKIMGPRNSPLNVHHFASQWTTQMGFPVVIAKRINGSFVEFSQKRYKSTYGTQERLKYRNPEFRFKWDIPLTITRGAGDVLEKFWVDRDNSLVLPIPDNEFFVMNIDSYGFYRTHYEDEGWKKIGVALAENPKRFSTRTRARMISDAFAMAHIGKLKYGDLFDLLKEYIKKEDDTLPLNMFNSEYNLIVSYQSSEPTGVDLNTFKRNLLRPQYEVVDKSQLITNFADDSLFWDNFKANTVIREMCLAKDPACVADEFKNYQDNFLLICNGTDVMSSDCSKVAAPLRMRTYCDGVKYSTPGAYEIIQDLMVREKNQMEGRALLRALTCTTDIAQLKRTLLISLDPKISPVRSQDLGSLFGYVSSNQLARPFLFDFLFDQWDKIYERLKDDTSILASVVKGCVNINSMEQIEKLVNWRNKHAEAKNMHVFSEKIATAYKFVDWNRDYGQQVSDYFNPDIGLTDGFSSFTVIIRLEQAAYQRDYSITTNWTYFLFSRTPILSMLPPSSSSHTHGAPIGLNDPSPTIHRRSMSSSLVPTVEDVSELGGCDIVDEEAMGNVLGISTVPGNAPSTSLYDFDSLLANVEESNLELRRLDLGPSWDLLPSKAPLPLRGSSPIKKTLKDVSERDERLPRSIGVRSRLITTCIASVPVTTAPMSLTKVEEKGEPVQVDSEIVSSPSEREGEMSVQLLMDIINSSGMDGLRYLLSESFWPKGCLTPTQISYIFTLVVEQAKDCEECREIMRDFACASPRHSLPSHIPILLVARSTKEEGIERAIEDMTFHHKEFILAPISLGIHSSLRFSAIRSMWKEVVKKGEKDDIIEIYECGLRMGLFEGAKEMVEEILKEMLIRGASFSSIFYEWKELGERYGNRKTGMSTVVRSAMGQDIQEREESFLSIASIVSTSPSLRMESFVAHLVLNLLSKGEEKAAKYVFSLVSVHGKHWKEILSDMEREQCAENLVLIEKIANLITYGVIGEIRKKDKKKAQGNMGICEISSEEVKLEENKVVEVKDEVSEMMETIVWKANGGKNDRRKKGPKKSKKRVKVDEKEVHELAERIQKTWMNMEKGINGESSEGMSRLITWSILHRLAIPQSIAHLIPYNEKKWAKRESAMLRRAAPLVRSLRCATSVVQSSSSSNGDNIGRLNRREGRDDRRGGTLHKRALRRDFKPQFVNEHAQLMRKHGDTMDNSEIASLNDAIERINWYSSVSKATLEKVANMIQASNIDELNSISDRSMATLFSSFGEICREKRRDEKRKLLEETVKSITDKGYPLGALTRTSIFSAKVDMTERVEELPSFVEELSAWESARLTPTEDITVNGARVYAIQGDRKGVIELTNYARESFGRVEVRFLQWLAFSMVASGETNGITAIE</sequence>
<evidence type="ECO:0000256" key="6">
    <source>
        <dbReference type="ARBA" id="ARBA00022833"/>
    </source>
</evidence>
<protein>
    <submittedName>
        <fullName evidence="13">Peptidase</fullName>
    </submittedName>
</protein>
<dbReference type="SUPFAM" id="SSF63737">
    <property type="entry name" value="Leukotriene A4 hydrolase N-terminal domain"/>
    <property type="match status" value="1"/>
</dbReference>
<evidence type="ECO:0000256" key="10">
    <source>
        <dbReference type="PIRSR" id="PIRSR634016-4"/>
    </source>
</evidence>
<proteinExistence type="inferred from homology"/>
<dbReference type="FunFam" id="1.25.50.20:FF:000014">
    <property type="entry name" value="Aminopeptidase"/>
    <property type="match status" value="1"/>
</dbReference>
<dbReference type="FunFam" id="1.10.390.10:FF:000006">
    <property type="entry name" value="Puromycin-sensitive aminopeptidase"/>
    <property type="match status" value="1"/>
</dbReference>
<dbReference type="GO" id="GO:0006508">
    <property type="term" value="P:proteolysis"/>
    <property type="evidence" value="ECO:0000318"/>
    <property type="project" value="GO_Central"/>
</dbReference>
<dbReference type="InterPro" id="IPR050344">
    <property type="entry name" value="Peptidase_M1_aminopeptidases"/>
</dbReference>
<dbReference type="InterPro" id="IPR001930">
    <property type="entry name" value="Peptidase_M1"/>
</dbReference>
<feature type="binding site" evidence="9">
    <location>
        <position position="443"/>
    </location>
    <ligand>
        <name>Zn(2+)</name>
        <dbReference type="ChEBI" id="CHEBI:29105"/>
        <note>catalytic</note>
    </ligand>
</feature>
<name>A0A2A6BGN8_PRIPA</name>
<keyword evidence="5" id="KW-0378">Hydrolase</keyword>
<reference evidence="14" key="1">
    <citation type="journal article" date="2008" name="Nat. Genet.">
        <title>The Pristionchus pacificus genome provides a unique perspective on nematode lifestyle and parasitism.</title>
        <authorList>
            <person name="Dieterich C."/>
            <person name="Clifton S.W."/>
            <person name="Schuster L.N."/>
            <person name="Chinwalla A."/>
            <person name="Delehaunty K."/>
            <person name="Dinkelacker I."/>
            <person name="Fulton L."/>
            <person name="Fulton R."/>
            <person name="Godfrey J."/>
            <person name="Minx P."/>
            <person name="Mitreva M."/>
            <person name="Roeseler W."/>
            <person name="Tian H."/>
            <person name="Witte H."/>
            <person name="Yang S.P."/>
            <person name="Wilson R.K."/>
            <person name="Sommer R.J."/>
        </authorList>
    </citation>
    <scope>NUCLEOTIDE SEQUENCE [LARGE SCALE GENOMIC DNA]</scope>
    <source>
        <strain evidence="14">PS312</strain>
    </source>
</reference>
<dbReference type="Gene3D" id="2.60.40.1730">
    <property type="entry name" value="tricorn interacting facor f3 domain"/>
    <property type="match status" value="1"/>
</dbReference>
<feature type="region of interest" description="Disordered" evidence="11">
    <location>
        <begin position="105"/>
        <end position="130"/>
    </location>
</feature>
<dbReference type="InterPro" id="IPR042097">
    <property type="entry name" value="Aminopeptidase_N-like_N_sf"/>
</dbReference>
<comment type="similarity">
    <text evidence="1">Belongs to the peptidase M1 family.</text>
</comment>
<dbReference type="GO" id="GO:0043171">
    <property type="term" value="P:peptide catabolic process"/>
    <property type="evidence" value="ECO:0000318"/>
    <property type="project" value="GO_Central"/>
</dbReference>
<evidence type="ECO:0000256" key="5">
    <source>
        <dbReference type="ARBA" id="ARBA00022801"/>
    </source>
</evidence>
<dbReference type="InterPro" id="IPR034016">
    <property type="entry name" value="M1_APN-typ"/>
</dbReference>
<dbReference type="GO" id="GO:0070006">
    <property type="term" value="F:metalloaminopeptidase activity"/>
    <property type="evidence" value="ECO:0000318"/>
    <property type="project" value="GO_Central"/>
</dbReference>
<dbReference type="Gene3D" id="1.25.50.20">
    <property type="match status" value="1"/>
</dbReference>
<feature type="compositionally biased region" description="Basic and acidic residues" evidence="11">
    <location>
        <begin position="1722"/>
        <end position="1732"/>
    </location>
</feature>
<accession>A0A8R1YD74</accession>